<dbReference type="CDD" id="cd06062">
    <property type="entry name" value="H2MP_MemB-H2up"/>
    <property type="match status" value="1"/>
</dbReference>
<keyword evidence="4" id="KW-0378">Hydrolase</keyword>
<dbReference type="EMBL" id="CP001940">
    <property type="protein sequence ID" value="ADH85601.1"/>
    <property type="molecule type" value="Genomic_DNA"/>
</dbReference>
<dbReference type="PANTHER" id="PTHR30302">
    <property type="entry name" value="HYDROGENASE 1 MATURATION PROTEASE"/>
    <property type="match status" value="1"/>
</dbReference>
<comment type="similarity">
    <text evidence="1">Belongs to the peptidase A31 family.</text>
</comment>
<gene>
    <name evidence="5" type="ordered locus">DaAHT2_0897</name>
</gene>
<reference evidence="6" key="1">
    <citation type="submission" date="2010-02" db="EMBL/GenBank/DDBJ databases">
        <title>Complete sequence of Desulfurivibrio alkaliphilus AHT2.</title>
        <authorList>
            <consortium name="US DOE Joint Genome Institute"/>
            <person name="Pitluck S."/>
            <person name="Chertkov O."/>
            <person name="Detter J.C."/>
            <person name="Han C."/>
            <person name="Tapia R."/>
            <person name="Larimer F."/>
            <person name="Land M."/>
            <person name="Hauser L."/>
            <person name="Kyrpides N."/>
            <person name="Mikhailova N."/>
            <person name="Sorokin D.Y."/>
            <person name="Muyzer G."/>
            <person name="Woyke T."/>
        </authorList>
    </citation>
    <scope>NUCLEOTIDE SEQUENCE [LARGE SCALE GENOMIC DNA]</scope>
    <source>
        <strain evidence="6">DSM 19089 / UNIQEM U267 / AHT2</strain>
    </source>
</reference>
<dbReference type="InterPro" id="IPR023430">
    <property type="entry name" value="Pept_HybD-like_dom_sf"/>
</dbReference>
<evidence type="ECO:0000256" key="3">
    <source>
        <dbReference type="ARBA" id="ARBA00022750"/>
    </source>
</evidence>
<evidence type="ECO:0000256" key="1">
    <source>
        <dbReference type="ARBA" id="ARBA00006814"/>
    </source>
</evidence>
<dbReference type="InParanoid" id="D6Z226"/>
<evidence type="ECO:0000313" key="5">
    <source>
        <dbReference type="EMBL" id="ADH85601.1"/>
    </source>
</evidence>
<dbReference type="GO" id="GO:0008047">
    <property type="term" value="F:enzyme activator activity"/>
    <property type="evidence" value="ECO:0007669"/>
    <property type="project" value="InterPro"/>
</dbReference>
<dbReference type="HOGENOM" id="CLU_099037_0_1_7"/>
<dbReference type="SUPFAM" id="SSF53163">
    <property type="entry name" value="HybD-like"/>
    <property type="match status" value="1"/>
</dbReference>
<keyword evidence="6" id="KW-1185">Reference proteome</keyword>
<proteinExistence type="inferred from homology"/>
<dbReference type="eggNOG" id="COG0680">
    <property type="taxonomic scope" value="Bacteria"/>
</dbReference>
<dbReference type="InterPro" id="IPR000671">
    <property type="entry name" value="Peptidase_A31"/>
</dbReference>
<keyword evidence="2 5" id="KW-0645">Protease</keyword>
<dbReference type="PANTHER" id="PTHR30302:SF1">
    <property type="entry name" value="HYDROGENASE 2 MATURATION PROTEASE"/>
    <property type="match status" value="1"/>
</dbReference>
<name>D6Z226_DESAT</name>
<dbReference type="Gene3D" id="3.40.50.1450">
    <property type="entry name" value="HybD-like"/>
    <property type="match status" value="1"/>
</dbReference>
<dbReference type="STRING" id="589865.DaAHT2_0897"/>
<accession>D6Z226</accession>
<dbReference type="AlphaFoldDB" id="D6Z226"/>
<dbReference type="Pfam" id="PF01750">
    <property type="entry name" value="HycI"/>
    <property type="match status" value="1"/>
</dbReference>
<evidence type="ECO:0000256" key="2">
    <source>
        <dbReference type="ARBA" id="ARBA00022670"/>
    </source>
</evidence>
<keyword evidence="3" id="KW-0064">Aspartyl protease</keyword>
<evidence type="ECO:0000313" key="6">
    <source>
        <dbReference type="Proteomes" id="UP000001508"/>
    </source>
</evidence>
<dbReference type="PRINTS" id="PR00446">
    <property type="entry name" value="HYDRGNUPTAKE"/>
</dbReference>
<dbReference type="NCBIfam" id="TIGR00072">
    <property type="entry name" value="hydrog_prot"/>
    <property type="match status" value="1"/>
</dbReference>
<dbReference type="Proteomes" id="UP000001508">
    <property type="component" value="Chromosome"/>
</dbReference>
<organism evidence="5 6">
    <name type="scientific">Desulfurivibrio alkaliphilus (strain DSM 19089 / UNIQEM U267 / AHT2)</name>
    <dbReference type="NCBI Taxonomy" id="589865"/>
    <lineage>
        <taxon>Bacteria</taxon>
        <taxon>Pseudomonadati</taxon>
        <taxon>Thermodesulfobacteriota</taxon>
        <taxon>Desulfobulbia</taxon>
        <taxon>Desulfobulbales</taxon>
        <taxon>Desulfobulbaceae</taxon>
        <taxon>Desulfurivibrio</taxon>
    </lineage>
</organism>
<dbReference type="GO" id="GO:0004190">
    <property type="term" value="F:aspartic-type endopeptidase activity"/>
    <property type="evidence" value="ECO:0007669"/>
    <property type="project" value="UniProtKB-KW"/>
</dbReference>
<evidence type="ECO:0000256" key="4">
    <source>
        <dbReference type="ARBA" id="ARBA00022801"/>
    </source>
</evidence>
<dbReference type="GO" id="GO:0016485">
    <property type="term" value="P:protein processing"/>
    <property type="evidence" value="ECO:0007669"/>
    <property type="project" value="TreeGrafter"/>
</dbReference>
<sequence length="192" mass="20358">MQTLESAQPLILGVGNVLFGDEGLGVHLASLLKSNYHLIAAEPGAGLPPAIVDGGTLGPHLIPLLTNHRQVLLLDSITADNAAPGEVFCFDYQQLPAPLKGRGSAHEVEMQQTLAMMRLAGDLPHITVLAAVPKIISKTTFELSPEAQQAAVTMEQKALEIVDRWGFTATRRAHASIAEIARHCCRGVACGS</sequence>
<dbReference type="KEGG" id="dak:DaAHT2_0897"/>
<dbReference type="FunCoup" id="D6Z226">
    <property type="interactions" value="81"/>
</dbReference>
<protein>
    <submittedName>
        <fullName evidence="5">Hydrogenase maturation protease</fullName>
    </submittedName>
</protein>